<dbReference type="Proteomes" id="UP000630528">
    <property type="component" value="Unassembled WGS sequence"/>
</dbReference>
<dbReference type="PRINTS" id="PR00906">
    <property type="entry name" value="SECA"/>
</dbReference>
<keyword evidence="10" id="KW-0472">Membrane</keyword>
<evidence type="ECO:0000256" key="7">
    <source>
        <dbReference type="ARBA" id="ARBA00022927"/>
    </source>
</evidence>
<dbReference type="GO" id="GO:0017038">
    <property type="term" value="P:protein import"/>
    <property type="evidence" value="ECO:0007669"/>
    <property type="project" value="InterPro"/>
</dbReference>
<evidence type="ECO:0000256" key="8">
    <source>
        <dbReference type="ARBA" id="ARBA00022967"/>
    </source>
</evidence>
<dbReference type="GO" id="GO:0005524">
    <property type="term" value="F:ATP binding"/>
    <property type="evidence" value="ECO:0007669"/>
    <property type="project" value="UniProtKB-KW"/>
</dbReference>
<organism evidence="14 15">
    <name type="scientific">Ramlibacter ginsenosidimutans</name>
    <dbReference type="NCBI Taxonomy" id="502333"/>
    <lineage>
        <taxon>Bacteria</taxon>
        <taxon>Pseudomonadati</taxon>
        <taxon>Pseudomonadota</taxon>
        <taxon>Betaproteobacteria</taxon>
        <taxon>Burkholderiales</taxon>
        <taxon>Comamonadaceae</taxon>
        <taxon>Ramlibacter</taxon>
    </lineage>
</organism>
<evidence type="ECO:0000259" key="13">
    <source>
        <dbReference type="PROSITE" id="PS51196"/>
    </source>
</evidence>
<dbReference type="InterPro" id="IPR011115">
    <property type="entry name" value="SecA_DEAD"/>
</dbReference>
<dbReference type="SUPFAM" id="SSF81767">
    <property type="entry name" value="Pre-protein crosslinking domain of SecA"/>
    <property type="match status" value="1"/>
</dbReference>
<feature type="domain" description="SecA family profile" evidence="13">
    <location>
        <begin position="1"/>
        <end position="598"/>
    </location>
</feature>
<dbReference type="EMBL" id="JAEPWM010000006">
    <property type="protein sequence ID" value="MBK6007586.1"/>
    <property type="molecule type" value="Genomic_DNA"/>
</dbReference>
<dbReference type="SMART" id="SM00958">
    <property type="entry name" value="SecA_PP_bind"/>
    <property type="match status" value="1"/>
</dbReference>
<dbReference type="PROSITE" id="PS51192">
    <property type="entry name" value="HELICASE_ATP_BIND_1"/>
    <property type="match status" value="1"/>
</dbReference>
<sequence length="638" mass="69639">MAHAWPFPGVVWGEYPEHSSASAAQRRGSQLSLAALQSFAESVLQQGTIAPAAVAGRLQGLPALVPQEDAWLHEAAVLATSALTHTVGYVPHRQQLMAARALLDERLAEMATGEGKTAAIALAAAVAALARTPVHVITANDYLAQRDADALRPFYERLGLRVDCVTQPMDAAQRRSAYRANVTYCTAKELAFDWLRDGLARASDLSALEQRARRLAGTLPRPPVLRGLCMAILDEADTVLIDEARVPLVLAQAAGGDEESGFYRGALEAARRLAADVDYRPVDARRFVLTDQGRARLAAWPAADHPLLGHRAHREAAVELALVALHVLERDRDYVLRDGEVRLVDETTGRAAAGRAWSSGLHQLVEWKEGVPGTRRNSTMTQTTFQRFFPRYLRLAGASGTLSEARRELRQVYGLDVVVIPRREPWRVQAAPLRLWPDSAGLWQAVAAEAAAVAAQGRAVLVGTETVGHTEALSAVLRTAGVPHQVLHARQDQEESRLIAAAGQAGRITVATSMAGRGTDIMCEPAVLERGGLHVILCQANASARIDRQFLGRAGRQGQPGSIRRMAAADFPLLRRWWPERWLDFAARAGEGEVLANVTLKVAQARQSFTTRYERVKLSHIAESMERDLTFSRQVHHE</sequence>
<evidence type="ECO:0000256" key="2">
    <source>
        <dbReference type="ARBA" id="ARBA00022475"/>
    </source>
</evidence>
<dbReference type="InterPro" id="IPR036670">
    <property type="entry name" value="SecA_X-link_sf"/>
</dbReference>
<proteinExistence type="predicted"/>
<keyword evidence="7" id="KW-0653">Protein transport</keyword>
<keyword evidence="3" id="KW-0963">Cytoplasm</keyword>
<evidence type="ECO:0000256" key="3">
    <source>
        <dbReference type="ARBA" id="ARBA00022490"/>
    </source>
</evidence>
<dbReference type="InterPro" id="IPR044722">
    <property type="entry name" value="SecA_SF2_C"/>
</dbReference>
<dbReference type="Pfam" id="PF21090">
    <property type="entry name" value="P-loop_SecA"/>
    <property type="match status" value="2"/>
</dbReference>
<keyword evidence="6" id="KW-0067">ATP-binding</keyword>
<dbReference type="SUPFAM" id="SSF52540">
    <property type="entry name" value="P-loop containing nucleoside triphosphate hydrolases"/>
    <property type="match status" value="2"/>
</dbReference>
<dbReference type="Gene3D" id="3.40.50.300">
    <property type="entry name" value="P-loop containing nucleotide triphosphate hydrolases"/>
    <property type="match status" value="2"/>
</dbReference>
<dbReference type="GO" id="GO:0006886">
    <property type="term" value="P:intracellular protein transport"/>
    <property type="evidence" value="ECO:0007669"/>
    <property type="project" value="InterPro"/>
</dbReference>
<keyword evidence="15" id="KW-1185">Reference proteome</keyword>
<dbReference type="InterPro" id="IPR001650">
    <property type="entry name" value="Helicase_C-like"/>
</dbReference>
<feature type="domain" description="Helicase ATP-binding" evidence="11">
    <location>
        <begin position="97"/>
        <end position="273"/>
    </location>
</feature>
<dbReference type="PROSITE" id="PS51196">
    <property type="entry name" value="SECA_MOTOR_DEAD"/>
    <property type="match status" value="1"/>
</dbReference>
<evidence type="ECO:0000259" key="12">
    <source>
        <dbReference type="PROSITE" id="PS51194"/>
    </source>
</evidence>
<reference evidence="14" key="1">
    <citation type="journal article" date="2012" name="J. Microbiol. Biotechnol.">
        <title>Ramlibacter ginsenosidimutans sp. nov., with ginsenoside-converting activity.</title>
        <authorList>
            <person name="Wang L."/>
            <person name="An D.S."/>
            <person name="Kim S.G."/>
            <person name="Jin F.X."/>
            <person name="Kim S.C."/>
            <person name="Lee S.T."/>
            <person name="Im W.T."/>
        </authorList>
    </citation>
    <scope>NUCLEOTIDE SEQUENCE</scope>
    <source>
        <strain evidence="14">KACC 17527</strain>
    </source>
</reference>
<dbReference type="GO" id="GO:0005886">
    <property type="term" value="C:plasma membrane"/>
    <property type="evidence" value="ECO:0007669"/>
    <property type="project" value="TreeGrafter"/>
</dbReference>
<keyword evidence="1" id="KW-0813">Transport</keyword>
<name>A0A934TU25_9BURK</name>
<dbReference type="SMART" id="SM00957">
    <property type="entry name" value="SecA_DEAD"/>
    <property type="match status" value="1"/>
</dbReference>
<dbReference type="GO" id="GO:0031522">
    <property type="term" value="C:cell envelope Sec protein transport complex"/>
    <property type="evidence" value="ECO:0007669"/>
    <property type="project" value="TreeGrafter"/>
</dbReference>
<evidence type="ECO:0000256" key="6">
    <source>
        <dbReference type="ARBA" id="ARBA00022840"/>
    </source>
</evidence>
<evidence type="ECO:0000313" key="14">
    <source>
        <dbReference type="EMBL" id="MBK6007586.1"/>
    </source>
</evidence>
<accession>A0A934TU25</accession>
<keyword evidence="9" id="KW-0811">Translocation</keyword>
<dbReference type="InterPro" id="IPR014001">
    <property type="entry name" value="Helicase_ATP-bd"/>
</dbReference>
<dbReference type="InterPro" id="IPR000185">
    <property type="entry name" value="SecA"/>
</dbReference>
<dbReference type="InterPro" id="IPR011130">
    <property type="entry name" value="SecA_preprotein_X-link_dom"/>
</dbReference>
<evidence type="ECO:0000259" key="11">
    <source>
        <dbReference type="PROSITE" id="PS51192"/>
    </source>
</evidence>
<keyword evidence="5" id="KW-0547">Nucleotide-binding</keyword>
<evidence type="ECO:0000256" key="4">
    <source>
        <dbReference type="ARBA" id="ARBA00022519"/>
    </source>
</evidence>
<dbReference type="RefSeq" id="WP_201173360.1">
    <property type="nucleotide sequence ID" value="NZ_JAEPWM010000006.1"/>
</dbReference>
<dbReference type="InterPro" id="IPR014018">
    <property type="entry name" value="SecA_motor_DEAD"/>
</dbReference>
<dbReference type="GO" id="GO:0005829">
    <property type="term" value="C:cytosol"/>
    <property type="evidence" value="ECO:0007669"/>
    <property type="project" value="TreeGrafter"/>
</dbReference>
<dbReference type="Gene3D" id="3.90.1440.10">
    <property type="entry name" value="SecA, preprotein cross-linking domain"/>
    <property type="match status" value="1"/>
</dbReference>
<evidence type="ECO:0000256" key="10">
    <source>
        <dbReference type="ARBA" id="ARBA00023136"/>
    </source>
</evidence>
<dbReference type="PANTHER" id="PTHR30612">
    <property type="entry name" value="SECA INNER MEMBRANE COMPONENT OF SEC PROTEIN SECRETION SYSTEM"/>
    <property type="match status" value="1"/>
</dbReference>
<evidence type="ECO:0000313" key="15">
    <source>
        <dbReference type="Proteomes" id="UP000630528"/>
    </source>
</evidence>
<dbReference type="Pfam" id="PF07517">
    <property type="entry name" value="SecA_DEAD"/>
    <property type="match status" value="1"/>
</dbReference>
<dbReference type="GO" id="GO:0043952">
    <property type="term" value="P:protein transport by the Sec complex"/>
    <property type="evidence" value="ECO:0007669"/>
    <property type="project" value="TreeGrafter"/>
</dbReference>
<comment type="caution">
    <text evidence="14">The sequence shown here is derived from an EMBL/GenBank/DDBJ whole genome shotgun (WGS) entry which is preliminary data.</text>
</comment>
<dbReference type="GO" id="GO:0006605">
    <property type="term" value="P:protein targeting"/>
    <property type="evidence" value="ECO:0007669"/>
    <property type="project" value="InterPro"/>
</dbReference>
<keyword evidence="4" id="KW-0997">Cell inner membrane</keyword>
<dbReference type="InterPro" id="IPR027417">
    <property type="entry name" value="P-loop_NTPase"/>
</dbReference>
<dbReference type="AlphaFoldDB" id="A0A934TU25"/>
<evidence type="ECO:0000256" key="1">
    <source>
        <dbReference type="ARBA" id="ARBA00022448"/>
    </source>
</evidence>
<gene>
    <name evidence="14" type="ORF">JJB11_15915</name>
</gene>
<keyword evidence="2" id="KW-1003">Cell membrane</keyword>
<reference evidence="14" key="2">
    <citation type="submission" date="2021-01" db="EMBL/GenBank/DDBJ databases">
        <authorList>
            <person name="Kang M."/>
        </authorList>
    </citation>
    <scope>NUCLEOTIDE SEQUENCE</scope>
    <source>
        <strain evidence="14">KACC 17527</strain>
    </source>
</reference>
<feature type="domain" description="Helicase C-terminal" evidence="12">
    <location>
        <begin position="447"/>
        <end position="601"/>
    </location>
</feature>
<protein>
    <submittedName>
        <fullName evidence="14">Preprotein translocase subunit SecA</fullName>
    </submittedName>
</protein>
<keyword evidence="8" id="KW-1278">Translocase</keyword>
<dbReference type="PANTHER" id="PTHR30612:SF0">
    <property type="entry name" value="CHLOROPLAST PROTEIN-TRANSPORTING ATPASE"/>
    <property type="match status" value="1"/>
</dbReference>
<dbReference type="Pfam" id="PF01043">
    <property type="entry name" value="SecA_PP_bind"/>
    <property type="match status" value="1"/>
</dbReference>
<dbReference type="PROSITE" id="PS51194">
    <property type="entry name" value="HELICASE_CTER"/>
    <property type="match status" value="1"/>
</dbReference>
<evidence type="ECO:0000256" key="5">
    <source>
        <dbReference type="ARBA" id="ARBA00022741"/>
    </source>
</evidence>
<evidence type="ECO:0000256" key="9">
    <source>
        <dbReference type="ARBA" id="ARBA00023010"/>
    </source>
</evidence>